<dbReference type="Proteomes" id="UP000034164">
    <property type="component" value="Unassembled WGS sequence"/>
</dbReference>
<protein>
    <submittedName>
        <fullName evidence="1">Uncharacterized protein</fullName>
    </submittedName>
</protein>
<name>A0A0G2J8E7_9EURO</name>
<comment type="caution">
    <text evidence="1">The sequence shown here is derived from an EMBL/GenBank/DDBJ whole genome shotgun (WGS) entry which is preliminary data.</text>
</comment>
<sequence length="90" mass="10131">MFMNCITRSNSSGTEYSVKDDTEILHQAMKSMQNKLYPVHSLNHPWPTNGVECNVCRKKPLQQKVHLLNPAETAHGSIIVQSHVQKTVSS</sequence>
<proteinExistence type="predicted"/>
<evidence type="ECO:0000313" key="2">
    <source>
        <dbReference type="Proteomes" id="UP000034164"/>
    </source>
</evidence>
<gene>
    <name evidence="1" type="ORF">EMCG_03395</name>
</gene>
<dbReference type="VEuPathDB" id="FungiDB:EMCG_03395"/>
<accession>A0A0G2J8E7</accession>
<reference evidence="2" key="1">
    <citation type="journal article" date="2015" name="PLoS Genet.">
        <title>The dynamic genome and transcriptome of the human fungal pathogen Blastomyces and close relative Emmonsia.</title>
        <authorList>
            <person name="Munoz J.F."/>
            <person name="Gauthier G.M."/>
            <person name="Desjardins C.A."/>
            <person name="Gallo J.E."/>
            <person name="Holder J."/>
            <person name="Sullivan T.D."/>
            <person name="Marty A.J."/>
            <person name="Carmen J.C."/>
            <person name="Chen Z."/>
            <person name="Ding L."/>
            <person name="Gujja S."/>
            <person name="Magrini V."/>
            <person name="Misas E."/>
            <person name="Mitreva M."/>
            <person name="Priest M."/>
            <person name="Saif S."/>
            <person name="Whiston E.A."/>
            <person name="Young S."/>
            <person name="Zeng Q."/>
            <person name="Goldman W.E."/>
            <person name="Mardis E.R."/>
            <person name="Taylor J.W."/>
            <person name="McEwen J.G."/>
            <person name="Clay O.K."/>
            <person name="Klein B.S."/>
            <person name="Cuomo C.A."/>
        </authorList>
    </citation>
    <scope>NUCLEOTIDE SEQUENCE [LARGE SCALE GENOMIC DNA]</scope>
    <source>
        <strain evidence="2">UAMH 3008</strain>
    </source>
</reference>
<evidence type="ECO:0000313" key="1">
    <source>
        <dbReference type="EMBL" id="KKZ62101.1"/>
    </source>
</evidence>
<dbReference type="AlphaFoldDB" id="A0A0G2J8E7"/>
<dbReference type="EMBL" id="LCZI01001184">
    <property type="protein sequence ID" value="KKZ62101.1"/>
    <property type="molecule type" value="Genomic_DNA"/>
</dbReference>
<organism evidence="1 2">
    <name type="scientific">[Emmonsia] crescens</name>
    <dbReference type="NCBI Taxonomy" id="73230"/>
    <lineage>
        <taxon>Eukaryota</taxon>
        <taxon>Fungi</taxon>
        <taxon>Dikarya</taxon>
        <taxon>Ascomycota</taxon>
        <taxon>Pezizomycotina</taxon>
        <taxon>Eurotiomycetes</taxon>
        <taxon>Eurotiomycetidae</taxon>
        <taxon>Onygenales</taxon>
        <taxon>Ajellomycetaceae</taxon>
        <taxon>Emergomyces</taxon>
    </lineage>
</organism>